<feature type="domain" description="Cyclic nucleotide-binding" evidence="4">
    <location>
        <begin position="18"/>
        <end position="138"/>
    </location>
</feature>
<dbReference type="SMART" id="SM00419">
    <property type="entry name" value="HTH_CRP"/>
    <property type="match status" value="1"/>
</dbReference>
<evidence type="ECO:0000313" key="6">
    <source>
        <dbReference type="EMBL" id="TYC16252.1"/>
    </source>
</evidence>
<dbReference type="InterPro" id="IPR014710">
    <property type="entry name" value="RmlC-like_jellyroll"/>
</dbReference>
<dbReference type="InterPro" id="IPR012318">
    <property type="entry name" value="HTH_CRP"/>
</dbReference>
<evidence type="ECO:0000256" key="1">
    <source>
        <dbReference type="ARBA" id="ARBA00023015"/>
    </source>
</evidence>
<dbReference type="EMBL" id="VSKN01000003">
    <property type="protein sequence ID" value="TYC16252.1"/>
    <property type="molecule type" value="Genomic_DNA"/>
</dbReference>
<keyword evidence="2" id="KW-0238">DNA-binding</keyword>
<evidence type="ECO:0000259" key="4">
    <source>
        <dbReference type="PROSITE" id="PS50042"/>
    </source>
</evidence>
<dbReference type="Pfam" id="PF13545">
    <property type="entry name" value="HTH_Crp_2"/>
    <property type="match status" value="1"/>
</dbReference>
<keyword evidence="3" id="KW-0804">Transcription</keyword>
<dbReference type="Gene3D" id="2.60.120.10">
    <property type="entry name" value="Jelly Rolls"/>
    <property type="match status" value="1"/>
</dbReference>
<dbReference type="InterPro" id="IPR000595">
    <property type="entry name" value="cNMP-bd_dom"/>
</dbReference>
<dbReference type="RefSeq" id="WP_148380453.1">
    <property type="nucleotide sequence ID" value="NZ_VSKN01000003.1"/>
</dbReference>
<reference evidence="6 7" key="1">
    <citation type="submission" date="2019-08" db="EMBL/GenBank/DDBJ databases">
        <title>Genomes of Antarctic Bizionia species.</title>
        <authorList>
            <person name="Bowman J.P."/>
        </authorList>
    </citation>
    <scope>NUCLEOTIDE SEQUENCE [LARGE SCALE GENOMIC DNA]</scope>
    <source>
        <strain evidence="6 7">IC164</strain>
    </source>
</reference>
<dbReference type="PANTHER" id="PTHR24567:SF26">
    <property type="entry name" value="REGULATORY PROTEIN YEIL"/>
    <property type="match status" value="1"/>
</dbReference>
<evidence type="ECO:0000256" key="2">
    <source>
        <dbReference type="ARBA" id="ARBA00023125"/>
    </source>
</evidence>
<dbReference type="CDD" id="cd00038">
    <property type="entry name" value="CAP_ED"/>
    <property type="match status" value="1"/>
</dbReference>
<sequence length="232" mass="25951">MSHLERRCENCIVRQLNSLKALKKEELKRISDSKISKIIKKGESIFREGEKLNGVFCIQNGVSKLSKMSDNGKDQIVKIVAKGEILGQRSVISDQSTNLSAVALNDMTVCFIPKMELSKSLDENTQFTQAILKQMAQDLKVADDVIVSMAQKSVRQRIAEALMYLRDNFGVDEEGYISMTLSREDIANVVGTAKEACIRTLSSFKKEQLISATGKRIKIENEKALYNLIEGL</sequence>
<name>A0ABY3MD30_9FLAO</name>
<dbReference type="InterPro" id="IPR050397">
    <property type="entry name" value="Env_Response_Regulators"/>
</dbReference>
<proteinExistence type="predicted"/>
<comment type="caution">
    <text evidence="6">The sequence shown here is derived from an EMBL/GenBank/DDBJ whole genome shotgun (WGS) entry which is preliminary data.</text>
</comment>
<feature type="domain" description="HTH crp-type" evidence="5">
    <location>
        <begin position="152"/>
        <end position="223"/>
    </location>
</feature>
<organism evidence="6 7">
    <name type="scientific">Bizionia gelidisalsuginis</name>
    <dbReference type="NCBI Taxonomy" id="291188"/>
    <lineage>
        <taxon>Bacteria</taxon>
        <taxon>Pseudomonadati</taxon>
        <taxon>Bacteroidota</taxon>
        <taxon>Flavobacteriia</taxon>
        <taxon>Flavobacteriales</taxon>
        <taxon>Flavobacteriaceae</taxon>
        <taxon>Bizionia</taxon>
    </lineage>
</organism>
<dbReference type="PROSITE" id="PS50042">
    <property type="entry name" value="CNMP_BINDING_3"/>
    <property type="match status" value="1"/>
</dbReference>
<dbReference type="InterPro" id="IPR018490">
    <property type="entry name" value="cNMP-bd_dom_sf"/>
</dbReference>
<evidence type="ECO:0000256" key="3">
    <source>
        <dbReference type="ARBA" id="ARBA00023163"/>
    </source>
</evidence>
<dbReference type="Proteomes" id="UP000323621">
    <property type="component" value="Unassembled WGS sequence"/>
</dbReference>
<evidence type="ECO:0000313" key="7">
    <source>
        <dbReference type="Proteomes" id="UP000323621"/>
    </source>
</evidence>
<accession>A0ABY3MD30</accession>
<dbReference type="InterPro" id="IPR036390">
    <property type="entry name" value="WH_DNA-bd_sf"/>
</dbReference>
<dbReference type="PANTHER" id="PTHR24567">
    <property type="entry name" value="CRP FAMILY TRANSCRIPTIONAL REGULATORY PROTEIN"/>
    <property type="match status" value="1"/>
</dbReference>
<gene>
    <name evidence="6" type="ORF">ES677_03520</name>
</gene>
<protein>
    <submittedName>
        <fullName evidence="6">Crp/Fnr family transcriptional regulator</fullName>
    </submittedName>
</protein>
<dbReference type="SUPFAM" id="SSF46785">
    <property type="entry name" value="Winged helix' DNA-binding domain"/>
    <property type="match status" value="1"/>
</dbReference>
<keyword evidence="1" id="KW-0805">Transcription regulation</keyword>
<dbReference type="PROSITE" id="PS51063">
    <property type="entry name" value="HTH_CRP_2"/>
    <property type="match status" value="1"/>
</dbReference>
<keyword evidence="7" id="KW-1185">Reference proteome</keyword>
<dbReference type="Pfam" id="PF00027">
    <property type="entry name" value="cNMP_binding"/>
    <property type="match status" value="1"/>
</dbReference>
<dbReference type="InterPro" id="IPR036388">
    <property type="entry name" value="WH-like_DNA-bd_sf"/>
</dbReference>
<dbReference type="Gene3D" id="1.10.10.10">
    <property type="entry name" value="Winged helix-like DNA-binding domain superfamily/Winged helix DNA-binding domain"/>
    <property type="match status" value="1"/>
</dbReference>
<dbReference type="SUPFAM" id="SSF51206">
    <property type="entry name" value="cAMP-binding domain-like"/>
    <property type="match status" value="1"/>
</dbReference>
<evidence type="ECO:0000259" key="5">
    <source>
        <dbReference type="PROSITE" id="PS51063"/>
    </source>
</evidence>
<dbReference type="SMART" id="SM00100">
    <property type="entry name" value="cNMP"/>
    <property type="match status" value="1"/>
</dbReference>